<dbReference type="InterPro" id="IPR041301">
    <property type="entry name" value="PBECR3"/>
</dbReference>
<reference evidence="4 5" key="1">
    <citation type="submission" date="2018-08" db="EMBL/GenBank/DDBJ databases">
        <title>A genome reference for cultivated species of the human gut microbiota.</title>
        <authorList>
            <person name="Zou Y."/>
            <person name="Xue W."/>
            <person name="Luo G."/>
        </authorList>
    </citation>
    <scope>NUCLEOTIDE SEQUENCE [LARGE SCALE GENOMIC DNA]</scope>
    <source>
        <strain evidence="4 5">AF32-8AC</strain>
    </source>
</reference>
<evidence type="ECO:0000256" key="1">
    <source>
        <dbReference type="SAM" id="Coils"/>
    </source>
</evidence>
<dbReference type="EMBL" id="QVER01000010">
    <property type="protein sequence ID" value="RGB91020.1"/>
    <property type="molecule type" value="Genomic_DNA"/>
</dbReference>
<evidence type="ECO:0000313" key="4">
    <source>
        <dbReference type="EMBL" id="RGB91020.1"/>
    </source>
</evidence>
<feature type="domain" description="Phage-Barnase-EndoU-ColicinE5/D-RelE like nuclease 3" evidence="3">
    <location>
        <begin position="569"/>
        <end position="683"/>
    </location>
</feature>
<comment type="caution">
    <text evidence="4">The sequence shown here is derived from an EMBL/GenBank/DDBJ whole genome shotgun (WGS) entry which is preliminary data.</text>
</comment>
<feature type="compositionally biased region" description="Low complexity" evidence="2">
    <location>
        <begin position="458"/>
        <end position="468"/>
    </location>
</feature>
<evidence type="ECO:0000256" key="2">
    <source>
        <dbReference type="SAM" id="MobiDB-lite"/>
    </source>
</evidence>
<name>A0A3E2U4H9_9FIRM</name>
<sequence length="2931" mass="319122">MALDMGQKWGVPAKSGNVLENVDGGAMAYGSGRAQELRASFAKDSVPDEFDRINQWMDTGDNKNLADAVRRVDNTHGAYTDADLIQKGGWTQAQIDEARKMNAALDAIPAWQRDVRRAANTIGGIGDTVAAAPVLGAEYGVQAGKNIDATLKNWKQVEQEVKGDEHAQSLFDLLTDVDMDYNPTWPESRNRELISMGYNSKEIREMRQKLAGLEVSDGIDKNQSVGYQLYDRGQKLTAAAQSGLSPAQRAVAGAVTSAAENLAIAAGGDGVAWILPMLSAQGAAEAMGQSAEKGESAGKALGGGLAKFGAGWAINSVGAADLAKTMGSDYAKDTLAGQIADWVQGLAGSSELAKRYPAVAAAISGGIDNSMQAFAETYADMAIDAALGDSEAAKNLFTKDTFLTALESGLSGGASGALGGAIGTRLRGMSEALDREAERYDRMKRAAARQKEWEARAAEPSQSASPAATENISGQEENLSPFPSADAARERSSPIRGAFLKGNSTESMQRAEETAVNDDPAVHTAAQNAGIEEYKNSVDPGLAEYVDRVRAGEKLEPYVVAETGDRMRSAMMELTGLEKVGDRTLMDSNAVQHITNRHAGGNGSADGTMKESADVARAAYVLNNFDNAYLAKDRADGYMTNKGKRAPVVIFEKKIDGSHVVVEAVCDTKKNTNYIVTEYLAKNGVDLTEVTKGLRSPVSAASDPEVHVRNVVVDPPATAEELQSSMDAASDPRDTPETLADLPSAKTNIAPEGGAVNGRSYAEETLTADESALDSSSWASGEQKAAAAQLARAGRVSTQGVQTIVDNMPGGIGAGVYTQAAKALYRMGVNEVGSFAEALKLTGPEGSMGGAVRQVLALGKQGENALKLAYLQGKGEAEVYNAHKAGELGSGKGAVRPDAGTVYRGDKAVSGDKSADEAFLKLTAQSTGTAIHRMMQGLENNAKGCIKAAAGEMFFAGDAGSETVMHETFHALNQWSAETGQAVMDRLLNYLVQQSGAESTEKLIQSYLDKYAEAGQQLTYNQALEEITADAMETVFGTAESFRDFVRQQAAEARMNADARGIIGKVMDKIQNLLESVLADVEHFLKKEPTNAAAKAAKSLTEEQLRDLRALYFEHQMTAGEKYRESIHDAKQGSKNAAASETKDAAIKYSIDVGFEKAIEGLDEDSTKRYAIRVGSTSEVLKSIGVKDKDIFWQAGKLRKILNKHSIANHNAATGEGSIMTKEILKQVPQVLEHPIIVLHSDTSRNADYASRIFMYGDVKDAAGKPVNVSLELLPTDRNGLVVDNIAVLSAYGHESYRTGKVVQGEILYVDPDTKRTAAWLRGNRLRLPFSLASGGSKATLHYADGNVKAVTAEPLPGRPLYYLKAVTETEAQKLYPEKTAVKYQLEVDADSRDATNSSGLGDVAAQMETVRKAVETGGNKRVSEEGLRSIAQAVRADHGSKVSAKWLTERLGALSDYLSQGKGVDWADANAFVMDIAEQIMQKSAKRNDELWKAYPELHKMSMQLEKGSAACGEILYRYGSWANARKEAARHGVSLTYTKDGQASRWDGDFAELQTLGAGLLPAETPSSAADALEAMMSAHDAIRPTLENAYDEDWDGAKQDIAMQIWQRYMNTPEMAIGENAQLREQFAQQRKEVRDIARQQALEARAKAQIAAAQQAREAQDDLREPYRRAAAKANYRKEVAEQFAKKQKASVEARVQLEKDKRLKQVQKARDAREMDNTRRSVQKLTSELTRMIEKPSEKSYVPEYLVDKVRPVAMLANDAIGNHEAAKKLRAEVNGIYGPLPADMSIRDAMDGLKSGITREMKMGERAALEWENSKLADAIDDWLTDVNENRQLKMEELRGQIEQADKWLPEDTPEKRAWLKRLNEDLQAYRDGAMASLSVEELRGLREIMEQTMFIVKNEAVMLGSIEDVMIDDFAEGLHGELKEVAAKQKKGVLAQLGRAVRDVYRINATNIERNFERFGGYVHGGFMEQLGQMLNDGQARKSRITAEGEAIFADLTGPKHEKELYHFTHDLVDIGLKTEDGRPWLVTHDVMAELWVQLQNRQGMHHLLHGGATIADMSLTTKGLKGAGRQRAETVKLGELVTVDESGNKLNAYEVSQREDALRTNIIGEIEKNLTEYDNKMIAAFRELGKLTKGYINETSLALSGVKKARVDNYIRLHVDRNTNVEQNTGIQYDNSVGSEGFLQSRVNSSKPLELVGLVRQAAESIENTAQYAGMAIPLRNAEKVLNSMQGGKSLYGQIEKVWGETGRSYLNKALADLCGTKSDHEVFDRLCSTLRGNAAAAVLTGNLNVTLLQAASLPTAAAELGWGSTGKSVLQFVKNVSPSKLAEIEKLAYEHGDAMLPTRLRGSRRGELGSAEKGVVGTLHDSARNGDNAIVRAGVKAADAIGDFTSGSIGKVDEITTAALYYGAMEYVKSHPEEFDAEAAVYDSPAYWEAVKQKYQRVIERTQPNYTAMQRTGFQRTKNQAAKFLMMFSTQRQQNAQILVSALEDAAAQAARYKADPSAANKEALETAKKRRADAIFSQIVQTALIAGLGVGVKLLFHKWGNLQDENGDMTGWSLLSNFIYQFFNSGVSNFTGGSEAWRATETVLTGKSFGSYDTISMTGFSAVNDMTKSIAKLNGLLDKDTSEMTEEEFAEYEKSVRWAWADAVGQLAMLEGIPYNNVKKYVKAVNEWMDSFQKWKEEGKVSFDSTPSSATGQYDRLYNAIQSGDSEEAAAAMKKLEQMNKTDKVDGELARRLKQYDADVLAAAKARNAGKARAEEKARKAVFEKLREGLDVAPVTDRAKGKTDAARRAQLIDLVNKAVDGKADELLAGSKDGSIYDALLDEVENGRAKDAQEELDRLMTAGKDKGSIKSRITEAVKEEYLAGNDRDREKLEKKLLALEDADENPLYEEKDFTKWVKDADKKAEKAKDEKNWWEGVK</sequence>
<accession>A0A3E2U4H9</accession>
<feature type="region of interest" description="Disordered" evidence="2">
    <location>
        <begin position="721"/>
        <end position="740"/>
    </location>
</feature>
<protein>
    <recommendedName>
        <fullName evidence="3">Phage-Barnase-EndoU-ColicinE5/D-RelE like nuclease 3 domain-containing protein</fullName>
    </recommendedName>
</protein>
<dbReference type="Proteomes" id="UP000260991">
    <property type="component" value="Unassembled WGS sequence"/>
</dbReference>
<feature type="coiled-coil region" evidence="1">
    <location>
        <begin position="1623"/>
        <end position="1660"/>
    </location>
</feature>
<feature type="region of interest" description="Disordered" evidence="2">
    <location>
        <begin position="451"/>
        <end position="520"/>
    </location>
</feature>
<evidence type="ECO:0000313" key="5">
    <source>
        <dbReference type="Proteomes" id="UP000260991"/>
    </source>
</evidence>
<organism evidence="4 5">
    <name type="scientific">Faecalibacterium prausnitzii</name>
    <dbReference type="NCBI Taxonomy" id="853"/>
    <lineage>
        <taxon>Bacteria</taxon>
        <taxon>Bacillati</taxon>
        <taxon>Bacillota</taxon>
        <taxon>Clostridia</taxon>
        <taxon>Eubacteriales</taxon>
        <taxon>Oscillospiraceae</taxon>
        <taxon>Faecalibacterium</taxon>
    </lineage>
</organism>
<dbReference type="Pfam" id="PF18812">
    <property type="entry name" value="PBECR3"/>
    <property type="match status" value="1"/>
</dbReference>
<keyword evidence="1" id="KW-0175">Coiled coil</keyword>
<gene>
    <name evidence="4" type="ORF">DWZ46_09580</name>
</gene>
<proteinExistence type="predicted"/>
<evidence type="ECO:0000259" key="3">
    <source>
        <dbReference type="Pfam" id="PF18812"/>
    </source>
</evidence>